<evidence type="ECO:0000313" key="3">
    <source>
        <dbReference type="Proteomes" id="UP000515240"/>
    </source>
</evidence>
<dbReference type="KEGG" id="cpis:HS961_13705"/>
<accession>A0A7G5EIH7</accession>
<dbReference type="AlphaFoldDB" id="A0A7G5EIH7"/>
<feature type="chain" id="PRO_5028954189" evidence="1">
    <location>
        <begin position="28"/>
        <end position="160"/>
    </location>
</feature>
<protein>
    <submittedName>
        <fullName evidence="2">Uncharacterized protein</fullName>
    </submittedName>
</protein>
<evidence type="ECO:0000256" key="1">
    <source>
        <dbReference type="SAM" id="SignalP"/>
    </source>
</evidence>
<dbReference type="EMBL" id="CP058554">
    <property type="protein sequence ID" value="QMV73802.1"/>
    <property type="molecule type" value="Genomic_DNA"/>
</dbReference>
<evidence type="ECO:0000313" key="2">
    <source>
        <dbReference type="EMBL" id="QMV73802.1"/>
    </source>
</evidence>
<proteinExistence type="predicted"/>
<keyword evidence="3" id="KW-1185">Reference proteome</keyword>
<sequence>MRYRTLCQLASLSALCAGLFSPYHAQAAEARANRFTVSDSVTSVQLCGNRNQGSKKAAQPYRVVQGEQNGQPYLFVQWMNQPEDTPHWRGVAAHTQGFAEINDDNTGLSLSNLRCTAKGKAIQISANVAGGKPAAKRRQLQLEVGPALEKYSIVFTPALK</sequence>
<feature type="signal peptide" evidence="1">
    <location>
        <begin position="1"/>
        <end position="27"/>
    </location>
</feature>
<gene>
    <name evidence="2" type="ORF">HS961_13705</name>
</gene>
<reference evidence="2 3" key="1">
    <citation type="journal article" date="2020" name="G3 (Bethesda)">
        <title>CeMbio - The Caenorhabditis elegans Microbiome Resource.</title>
        <authorList>
            <person name="Dirksen P."/>
            <person name="Assie A."/>
            <person name="Zimmermann J."/>
            <person name="Zhang F."/>
            <person name="Tietje A.M."/>
            <person name="Marsh S.A."/>
            <person name="Felix M.A."/>
            <person name="Shapira M."/>
            <person name="Kaleta C."/>
            <person name="Schulenburg H."/>
            <person name="Samuel B."/>
        </authorList>
    </citation>
    <scope>NUCLEOTIDE SEQUENCE [LARGE SCALE GENOMIC DNA]</scope>
    <source>
        <strain evidence="2 3">BIGb0172</strain>
    </source>
</reference>
<keyword evidence="1" id="KW-0732">Signal</keyword>
<dbReference type="RefSeq" id="WP_182322834.1">
    <property type="nucleotide sequence ID" value="NZ_CP058554.1"/>
</dbReference>
<dbReference type="Proteomes" id="UP000515240">
    <property type="component" value="Chromosome"/>
</dbReference>
<organism evidence="2 3">
    <name type="scientific">Comamonas piscis</name>
    <dbReference type="NCBI Taxonomy" id="1562974"/>
    <lineage>
        <taxon>Bacteria</taxon>
        <taxon>Pseudomonadati</taxon>
        <taxon>Pseudomonadota</taxon>
        <taxon>Betaproteobacteria</taxon>
        <taxon>Burkholderiales</taxon>
        <taxon>Comamonadaceae</taxon>
        <taxon>Comamonas</taxon>
    </lineage>
</organism>
<name>A0A7G5EIH7_9BURK</name>